<keyword evidence="2" id="KW-1185">Reference proteome</keyword>
<sequence>MPYKQLLMCGDHQQKCRSGLSFHFAVRCYARLQLLICDTGDRPWCMALLHQLDAISAAIAKYDAHFENVVRQCSLLVKVRKQAELLNDLDGYQIDQLTSTKFTNSIKFNVGLTQECCSTAVYRLNQSVFDIIQSIYSLADHLKEIAHKEQNHFQCVCQLLSHLAHFQTVIADECDVVWLYHFRTLFPHCTLSPEFPTLEPKISVISKTWLKCYLPKFGTCLNYISLK</sequence>
<protein>
    <submittedName>
        <fullName evidence="1">Uncharacterized protein</fullName>
    </submittedName>
</protein>
<dbReference type="AlphaFoldDB" id="A0A8S9YTG0"/>
<reference evidence="1" key="1">
    <citation type="submission" date="2019-07" db="EMBL/GenBank/DDBJ databases">
        <title>Annotation for the trematode Paragonimus miyazaki's.</title>
        <authorList>
            <person name="Choi Y.-J."/>
        </authorList>
    </citation>
    <scope>NUCLEOTIDE SEQUENCE</scope>
    <source>
        <strain evidence="1">Japan</strain>
    </source>
</reference>
<gene>
    <name evidence="1" type="ORF">EG68_04066</name>
</gene>
<proteinExistence type="predicted"/>
<dbReference type="Proteomes" id="UP000822476">
    <property type="component" value="Unassembled WGS sequence"/>
</dbReference>
<dbReference type="EMBL" id="JTDE01001813">
    <property type="protein sequence ID" value="KAF7258299.1"/>
    <property type="molecule type" value="Genomic_DNA"/>
</dbReference>
<accession>A0A8S9YTG0</accession>
<name>A0A8S9YTG0_9TREM</name>
<comment type="caution">
    <text evidence="1">The sequence shown here is derived from an EMBL/GenBank/DDBJ whole genome shotgun (WGS) entry which is preliminary data.</text>
</comment>
<organism evidence="1 2">
    <name type="scientific">Paragonimus skrjabini miyazakii</name>
    <dbReference type="NCBI Taxonomy" id="59628"/>
    <lineage>
        <taxon>Eukaryota</taxon>
        <taxon>Metazoa</taxon>
        <taxon>Spiralia</taxon>
        <taxon>Lophotrochozoa</taxon>
        <taxon>Platyhelminthes</taxon>
        <taxon>Trematoda</taxon>
        <taxon>Digenea</taxon>
        <taxon>Plagiorchiida</taxon>
        <taxon>Troglotremata</taxon>
        <taxon>Troglotrematidae</taxon>
        <taxon>Paragonimus</taxon>
    </lineage>
</organism>
<evidence type="ECO:0000313" key="2">
    <source>
        <dbReference type="Proteomes" id="UP000822476"/>
    </source>
</evidence>
<evidence type="ECO:0000313" key="1">
    <source>
        <dbReference type="EMBL" id="KAF7258299.1"/>
    </source>
</evidence>